<dbReference type="InterPro" id="IPR018392">
    <property type="entry name" value="LysM"/>
</dbReference>
<feature type="domain" description="LysM" evidence="2">
    <location>
        <begin position="540"/>
        <end position="589"/>
    </location>
</feature>
<dbReference type="Gene3D" id="2.60.40.10">
    <property type="entry name" value="Immunoglobulins"/>
    <property type="match status" value="1"/>
</dbReference>
<dbReference type="PATRIC" id="fig|631454.5.peg.4008"/>
<dbReference type="PANTHER" id="PTHR34700:SF4">
    <property type="entry name" value="PHAGE-LIKE ELEMENT PBSX PROTEIN XKDP"/>
    <property type="match status" value="1"/>
</dbReference>
<dbReference type="AlphaFoldDB" id="V4RI31"/>
<feature type="compositionally biased region" description="Basic and acidic residues" evidence="1">
    <location>
        <begin position="168"/>
        <end position="177"/>
    </location>
</feature>
<dbReference type="SUPFAM" id="SSF54106">
    <property type="entry name" value="LysM domain"/>
    <property type="match status" value="1"/>
</dbReference>
<dbReference type="InterPro" id="IPR052196">
    <property type="entry name" value="Bact_Kbp"/>
</dbReference>
<dbReference type="PROSITE" id="PS51782">
    <property type="entry name" value="LYSM"/>
    <property type="match status" value="1"/>
</dbReference>
<feature type="compositionally biased region" description="Low complexity" evidence="1">
    <location>
        <begin position="203"/>
        <end position="217"/>
    </location>
</feature>
<sequence length="600" mass="61030">MNTRILAAIAVVLLGAVAGYFALETRDESEPQPRTAAGDAAGEAPGVPEETQNRPQAARDQDAPSFDLVRVEPSGELVAAGRARAQARVELVSANVVLADADTNASGEWAMVLGQPLGVGSHDMALRATSRDGSEPVYGDHVAIVIQDDGETPLVAVTPQGEPSRVVQRPEKPDEDASQRLAMAGDDALPADGDAEAGAEIRAPEAPEAEAGGPAETGRAEPDAEPADFSDGAATTGDEPAALAGDELAMAEDEPGDTALPGQAETSAGDGAPSARMAEDTDGGQDETADLPDETADLPEPGLQPGPNETSDLPEIGGGSGTDESPSDERQVAALPEGASSGDEQDVAGSDASDEPVTAEPDAGATAEGDDASMPSEPAALPDDDVPETAAAQPEAETDEGPAGDVESGTLSIETVEVEEPETLMMSGQAEPAATVRLYVNNEALGTVEADASGNWFITGSRALPPGQYEVRADTLGAGGEVTARAAVRFDRVQLAFSTEGGTSGEVSAGQADVTGTGVVGEGRGAAGTATAPGTGSDASIALINRGDNLWTIARRLYGSGVRYTAIYDANRTQIRDPDLIYPGQVFTIPYLDEDQDPAD</sequence>
<keyword evidence="4" id="KW-1185">Reference proteome</keyword>
<feature type="region of interest" description="Disordered" evidence="1">
    <location>
        <begin position="25"/>
        <end position="66"/>
    </location>
</feature>
<dbReference type="Proteomes" id="UP000017819">
    <property type="component" value="Unassembled WGS sequence"/>
</dbReference>
<feature type="region of interest" description="Disordered" evidence="1">
    <location>
        <begin position="203"/>
        <end position="409"/>
    </location>
</feature>
<comment type="caution">
    <text evidence="3">The sequence shown here is derived from an EMBL/GenBank/DDBJ whole genome shotgun (WGS) entry which is preliminary data.</text>
</comment>
<evidence type="ECO:0000259" key="2">
    <source>
        <dbReference type="PROSITE" id="PS51782"/>
    </source>
</evidence>
<organism evidence="3 4">
    <name type="scientific">Lutibaculum baratangense AMV1</name>
    <dbReference type="NCBI Taxonomy" id="631454"/>
    <lineage>
        <taxon>Bacteria</taxon>
        <taxon>Pseudomonadati</taxon>
        <taxon>Pseudomonadota</taxon>
        <taxon>Alphaproteobacteria</taxon>
        <taxon>Hyphomicrobiales</taxon>
        <taxon>Tepidamorphaceae</taxon>
        <taxon>Lutibaculum</taxon>
    </lineage>
</organism>
<proteinExistence type="predicted"/>
<protein>
    <recommendedName>
        <fullName evidence="2">LysM domain-containing protein</fullName>
    </recommendedName>
</protein>
<feature type="compositionally biased region" description="Acidic residues" evidence="1">
    <location>
        <begin position="280"/>
        <end position="297"/>
    </location>
</feature>
<dbReference type="STRING" id="631454.N177_4057"/>
<dbReference type="EMBL" id="AWXZ01000040">
    <property type="protein sequence ID" value="ESR22920.1"/>
    <property type="molecule type" value="Genomic_DNA"/>
</dbReference>
<dbReference type="SMART" id="SM00257">
    <property type="entry name" value="LysM"/>
    <property type="match status" value="1"/>
</dbReference>
<dbReference type="CDD" id="cd00118">
    <property type="entry name" value="LysM"/>
    <property type="match status" value="1"/>
</dbReference>
<dbReference type="PANTHER" id="PTHR34700">
    <property type="entry name" value="POTASSIUM BINDING PROTEIN KBP"/>
    <property type="match status" value="1"/>
</dbReference>
<dbReference type="Gene3D" id="3.10.350.10">
    <property type="entry name" value="LysM domain"/>
    <property type="match status" value="1"/>
</dbReference>
<gene>
    <name evidence="3" type="ORF">N177_4057</name>
</gene>
<reference evidence="3 4" key="1">
    <citation type="journal article" date="2014" name="Genome Announc.">
        <title>Draft Genome Sequence of Lutibaculum baratangense Strain AMV1T, Isolated from a Mud Volcano in Andamans, India.</title>
        <authorList>
            <person name="Singh A."/>
            <person name="Sreenivas A."/>
            <person name="Sathyanarayana Reddy G."/>
            <person name="Pinnaka A.K."/>
            <person name="Shivaji S."/>
        </authorList>
    </citation>
    <scope>NUCLEOTIDE SEQUENCE [LARGE SCALE GENOMIC DNA]</scope>
    <source>
        <strain evidence="3 4">AMV1</strain>
    </source>
</reference>
<dbReference type="Pfam" id="PF01476">
    <property type="entry name" value="LysM"/>
    <property type="match status" value="1"/>
</dbReference>
<dbReference type="eggNOG" id="COG1652">
    <property type="taxonomic scope" value="Bacteria"/>
</dbReference>
<evidence type="ECO:0000313" key="3">
    <source>
        <dbReference type="EMBL" id="ESR22920.1"/>
    </source>
</evidence>
<evidence type="ECO:0000256" key="1">
    <source>
        <dbReference type="SAM" id="MobiDB-lite"/>
    </source>
</evidence>
<evidence type="ECO:0000313" key="4">
    <source>
        <dbReference type="Proteomes" id="UP000017819"/>
    </source>
</evidence>
<name>V4RI31_9HYPH</name>
<dbReference type="OrthoDB" id="370541at2"/>
<dbReference type="InterPro" id="IPR013783">
    <property type="entry name" value="Ig-like_fold"/>
</dbReference>
<dbReference type="InterPro" id="IPR036779">
    <property type="entry name" value="LysM_dom_sf"/>
</dbReference>
<accession>V4RI31</accession>
<feature type="region of interest" description="Disordered" evidence="1">
    <location>
        <begin position="156"/>
        <end position="177"/>
    </location>
</feature>
<dbReference type="RefSeq" id="WP_023434166.1">
    <property type="nucleotide sequence ID" value="NZ_AWXZ01000040.1"/>
</dbReference>